<dbReference type="AlphaFoldDB" id="A0A8H3FFE8"/>
<evidence type="ECO:0000313" key="4">
    <source>
        <dbReference type="EMBL" id="CAF9921737.1"/>
    </source>
</evidence>
<dbReference type="SMART" id="SM00717">
    <property type="entry name" value="SANT"/>
    <property type="match status" value="2"/>
</dbReference>
<dbReference type="InterPro" id="IPR050560">
    <property type="entry name" value="MYB_TF"/>
</dbReference>
<dbReference type="PANTHER" id="PTHR45614:SF25">
    <property type="entry name" value="MYB PROTEIN"/>
    <property type="match status" value="1"/>
</dbReference>
<protein>
    <submittedName>
        <fullName evidence="4">Uncharacterized protein</fullName>
    </submittedName>
</protein>
<feature type="domain" description="Myb-like" evidence="2">
    <location>
        <begin position="14"/>
        <end position="61"/>
    </location>
</feature>
<dbReference type="GO" id="GO:0045944">
    <property type="term" value="P:positive regulation of transcription by RNA polymerase II"/>
    <property type="evidence" value="ECO:0007669"/>
    <property type="project" value="TreeGrafter"/>
</dbReference>
<feature type="compositionally biased region" description="Basic and acidic residues" evidence="1">
    <location>
        <begin position="274"/>
        <end position="290"/>
    </location>
</feature>
<feature type="region of interest" description="Disordered" evidence="1">
    <location>
        <begin position="274"/>
        <end position="330"/>
    </location>
</feature>
<dbReference type="SUPFAM" id="SSF46689">
    <property type="entry name" value="Homeodomain-like"/>
    <property type="match status" value="1"/>
</dbReference>
<feature type="compositionally biased region" description="Polar residues" evidence="1">
    <location>
        <begin position="300"/>
        <end position="315"/>
    </location>
</feature>
<evidence type="ECO:0000256" key="1">
    <source>
        <dbReference type="SAM" id="MobiDB-lite"/>
    </source>
</evidence>
<feature type="domain" description="HTH myb-type" evidence="3">
    <location>
        <begin position="66"/>
        <end position="116"/>
    </location>
</feature>
<dbReference type="CDD" id="cd00167">
    <property type="entry name" value="SANT"/>
    <property type="match status" value="2"/>
</dbReference>
<dbReference type="GO" id="GO:0000981">
    <property type="term" value="F:DNA-binding transcription factor activity, RNA polymerase II-specific"/>
    <property type="evidence" value="ECO:0007669"/>
    <property type="project" value="TreeGrafter"/>
</dbReference>
<accession>A0A8H3FFE8</accession>
<sequence>MAHPSSIKVVHVVKKGPWSQVEDEMLVHLVATYGPEQWMEISKDHGSRNAKQCRERYHQNLKPTINRGPITAEEGVAIERLHAEKGPKWAEISRALGGRSDNQVKNWYNGQKNRRTKMHAHNGQQVNLQGAQHSLSAVKPVDAQMLQQRGHMNPYSHGSAGRHPNCRPSPTTSQISEAPSLISDASSTSPGISPSSNNAYPACTNAWSMPEEPGRSNLPSFHHLPTIQPINTTPAGLFRQNVNSQAAHSATWEPEKLSVVQSPDLFSQHNHLSCETKSHFQRSNRPDSRGGRLPPVHTILSAQQDHFSSKTQTLNAPPAAQSPPGLNRLTLPRLHSDQGGERMRKPVRSYAQASSIRNLRACFRHEPYPSSRNQATAATVTAPGDTTKCRMSLANVLE</sequence>
<evidence type="ECO:0000259" key="3">
    <source>
        <dbReference type="PROSITE" id="PS51294"/>
    </source>
</evidence>
<dbReference type="PROSITE" id="PS50090">
    <property type="entry name" value="MYB_LIKE"/>
    <property type="match status" value="2"/>
</dbReference>
<feature type="region of interest" description="Disordered" evidence="1">
    <location>
        <begin position="151"/>
        <end position="177"/>
    </location>
</feature>
<dbReference type="InterPro" id="IPR009057">
    <property type="entry name" value="Homeodomain-like_sf"/>
</dbReference>
<proteinExistence type="predicted"/>
<organism evidence="4 5">
    <name type="scientific">Heterodermia speciosa</name>
    <dbReference type="NCBI Taxonomy" id="116794"/>
    <lineage>
        <taxon>Eukaryota</taxon>
        <taxon>Fungi</taxon>
        <taxon>Dikarya</taxon>
        <taxon>Ascomycota</taxon>
        <taxon>Pezizomycotina</taxon>
        <taxon>Lecanoromycetes</taxon>
        <taxon>OSLEUM clade</taxon>
        <taxon>Lecanoromycetidae</taxon>
        <taxon>Caliciales</taxon>
        <taxon>Physciaceae</taxon>
        <taxon>Heterodermia</taxon>
    </lineage>
</organism>
<dbReference type="GO" id="GO:0000978">
    <property type="term" value="F:RNA polymerase II cis-regulatory region sequence-specific DNA binding"/>
    <property type="evidence" value="ECO:0007669"/>
    <property type="project" value="TreeGrafter"/>
</dbReference>
<dbReference type="Proteomes" id="UP000664521">
    <property type="component" value="Unassembled WGS sequence"/>
</dbReference>
<name>A0A8H3FFE8_9LECA</name>
<feature type="domain" description="HTH myb-type" evidence="3">
    <location>
        <begin position="13"/>
        <end position="65"/>
    </location>
</feature>
<keyword evidence="5" id="KW-1185">Reference proteome</keyword>
<dbReference type="OrthoDB" id="2143914at2759"/>
<dbReference type="PROSITE" id="PS51294">
    <property type="entry name" value="HTH_MYB"/>
    <property type="match status" value="2"/>
</dbReference>
<dbReference type="InterPro" id="IPR017930">
    <property type="entry name" value="Myb_dom"/>
</dbReference>
<dbReference type="Gene3D" id="1.10.10.60">
    <property type="entry name" value="Homeodomain-like"/>
    <property type="match status" value="2"/>
</dbReference>
<gene>
    <name evidence="4" type="ORF">HETSPECPRED_004608</name>
</gene>
<dbReference type="EMBL" id="CAJPDS010000029">
    <property type="protein sequence ID" value="CAF9921737.1"/>
    <property type="molecule type" value="Genomic_DNA"/>
</dbReference>
<evidence type="ECO:0000313" key="5">
    <source>
        <dbReference type="Proteomes" id="UP000664521"/>
    </source>
</evidence>
<comment type="caution">
    <text evidence="4">The sequence shown here is derived from an EMBL/GenBank/DDBJ whole genome shotgun (WGS) entry which is preliminary data.</text>
</comment>
<dbReference type="PANTHER" id="PTHR45614">
    <property type="entry name" value="MYB PROTEIN-RELATED"/>
    <property type="match status" value="1"/>
</dbReference>
<dbReference type="InterPro" id="IPR001005">
    <property type="entry name" value="SANT/Myb"/>
</dbReference>
<dbReference type="GO" id="GO:0000278">
    <property type="term" value="P:mitotic cell cycle"/>
    <property type="evidence" value="ECO:0007669"/>
    <property type="project" value="TreeGrafter"/>
</dbReference>
<evidence type="ECO:0000259" key="2">
    <source>
        <dbReference type="PROSITE" id="PS50090"/>
    </source>
</evidence>
<dbReference type="Pfam" id="PF13921">
    <property type="entry name" value="Myb_DNA-bind_6"/>
    <property type="match status" value="1"/>
</dbReference>
<feature type="domain" description="Myb-like" evidence="2">
    <location>
        <begin position="62"/>
        <end position="109"/>
    </location>
</feature>
<reference evidence="4" key="1">
    <citation type="submission" date="2021-03" db="EMBL/GenBank/DDBJ databases">
        <authorList>
            <person name="Tagirdzhanova G."/>
        </authorList>
    </citation>
    <scope>NUCLEOTIDE SEQUENCE</scope>
</reference>
<dbReference type="GO" id="GO:0005634">
    <property type="term" value="C:nucleus"/>
    <property type="evidence" value="ECO:0007669"/>
    <property type="project" value="TreeGrafter"/>
</dbReference>
<feature type="compositionally biased region" description="Polar residues" evidence="1">
    <location>
        <begin position="168"/>
        <end position="177"/>
    </location>
</feature>